<dbReference type="HOGENOM" id="CLU_403417_0_0_1"/>
<feature type="region of interest" description="Disordered" evidence="1">
    <location>
        <begin position="249"/>
        <end position="294"/>
    </location>
</feature>
<dbReference type="Proteomes" id="UP000012065">
    <property type="component" value="Unassembled WGS sequence"/>
</dbReference>
<gene>
    <name evidence="2" type="ORF">BN14_02031</name>
</gene>
<feature type="region of interest" description="Disordered" evidence="1">
    <location>
        <begin position="165"/>
        <end position="231"/>
    </location>
</feature>
<feature type="region of interest" description="Disordered" evidence="1">
    <location>
        <begin position="93"/>
        <end position="112"/>
    </location>
</feature>
<feature type="region of interest" description="Disordered" evidence="1">
    <location>
        <begin position="367"/>
        <end position="549"/>
    </location>
</feature>
<comment type="caution">
    <text evidence="2">The sequence shown here is derived from an EMBL/GenBank/DDBJ whole genome shotgun (WGS) entry which is preliminary data.</text>
</comment>
<evidence type="ECO:0000256" key="1">
    <source>
        <dbReference type="SAM" id="MobiDB-lite"/>
    </source>
</evidence>
<feature type="compositionally biased region" description="Basic and acidic residues" evidence="1">
    <location>
        <begin position="201"/>
        <end position="215"/>
    </location>
</feature>
<feature type="compositionally biased region" description="Basic and acidic residues" evidence="1">
    <location>
        <begin position="507"/>
        <end position="516"/>
    </location>
</feature>
<feature type="compositionally biased region" description="Basic residues" evidence="1">
    <location>
        <begin position="216"/>
        <end position="225"/>
    </location>
</feature>
<feature type="region of interest" description="Disordered" evidence="1">
    <location>
        <begin position="584"/>
        <end position="627"/>
    </location>
</feature>
<feature type="compositionally biased region" description="Polar residues" evidence="1">
    <location>
        <begin position="427"/>
        <end position="450"/>
    </location>
</feature>
<feature type="compositionally biased region" description="Basic residues" evidence="1">
    <location>
        <begin position="413"/>
        <end position="424"/>
    </location>
</feature>
<feature type="compositionally biased region" description="Polar residues" evidence="1">
    <location>
        <begin position="606"/>
        <end position="627"/>
    </location>
</feature>
<evidence type="ECO:0000313" key="3">
    <source>
        <dbReference type="Proteomes" id="UP000012065"/>
    </source>
</evidence>
<feature type="compositionally biased region" description="Basic residues" evidence="1">
    <location>
        <begin position="8"/>
        <end position="24"/>
    </location>
</feature>
<protein>
    <submittedName>
        <fullName evidence="2">Uncharacterized protein</fullName>
    </submittedName>
</protein>
<dbReference type="AlphaFoldDB" id="M5BM96"/>
<sequence length="682" mass="73042">MGPGILNRLRRRQSTSPHRPHSYVHHVSATPEWPTSPAQVTPDVYLTSPEEEDGLLTSVCVHRAIENEPKRLRKEGKHDSTPPPVAAASALAAALASADDPGSPVSDSPPVFRRASLQTSDVVLPKKLSEIHRETAKSNAPTKDNLGTNISTRFRISRHTGDVKHGLTRVSSGRDASEGLGSPKVKVTLRHRASKVIKSFTHRDNAEKRSQEPKTKAPRQHKRRNTLSDSSQSAFNMLAQASTAHVIPQETATRDAPGSPPPRASGEAGRRRSSTLGHVDFTARPSSPPRPPLPGNDAAIVDETAQNVAGSSPAPIIILEPAAEIDSAVDPTVDLSTGEKPKKLHRRRSKNAFSHLFTLKSERIFRSPPPVKTAEEPIPPVPSIPEELAKAVADSDTPETSQSSTPTATPKSTKSKRFRRHRRATIGSVSQLPSEITGTPSSISTAPQSETPKTPTTPRVRTFTIVDLRKGFQVRGLGKGKGKLFSAKSNPEIRSPPPAQELSSASESRENLESTQRHRPPPLHSTESPQSGLGFPIAVNGENDGSAGTADFVASLETTEMLPSPTESIGPVTPVFGALETPAHASVAEPQAKTSSSTEGEPDLSFSATTDEGEQTPQRPSSASEATLLSDDPLFTALSAPSTLGDLQLQLREPSTKTSTLDAHLRIGSLRFENFSFDTNVF</sequence>
<evidence type="ECO:0000313" key="2">
    <source>
        <dbReference type="EMBL" id="CCO28039.1"/>
    </source>
</evidence>
<feature type="compositionally biased region" description="Low complexity" evidence="1">
    <location>
        <begin position="398"/>
        <end position="412"/>
    </location>
</feature>
<feature type="region of interest" description="Disordered" evidence="1">
    <location>
        <begin position="1"/>
        <end position="42"/>
    </location>
</feature>
<feature type="compositionally biased region" description="Low complexity" evidence="1">
    <location>
        <begin position="93"/>
        <end position="111"/>
    </location>
</feature>
<proteinExistence type="predicted"/>
<name>M5BM96_THACB</name>
<feature type="compositionally biased region" description="Pro residues" evidence="1">
    <location>
        <begin position="367"/>
        <end position="383"/>
    </location>
</feature>
<organism evidence="2 3">
    <name type="scientific">Thanatephorus cucumeris (strain AG1-IB / isolate 7/3/14)</name>
    <name type="common">Lettuce bottom rot fungus</name>
    <name type="synonym">Rhizoctonia solani</name>
    <dbReference type="NCBI Taxonomy" id="1108050"/>
    <lineage>
        <taxon>Eukaryota</taxon>
        <taxon>Fungi</taxon>
        <taxon>Dikarya</taxon>
        <taxon>Basidiomycota</taxon>
        <taxon>Agaricomycotina</taxon>
        <taxon>Agaricomycetes</taxon>
        <taxon>Cantharellales</taxon>
        <taxon>Ceratobasidiaceae</taxon>
        <taxon>Rhizoctonia</taxon>
        <taxon>Rhizoctonia solani AG-1</taxon>
    </lineage>
</organism>
<dbReference type="EMBL" id="CAOJ01002769">
    <property type="protein sequence ID" value="CCO28039.1"/>
    <property type="molecule type" value="Genomic_DNA"/>
</dbReference>
<reference evidence="2 3" key="1">
    <citation type="journal article" date="2013" name="J. Biotechnol.">
        <title>Establishment and interpretation of the genome sequence of the phytopathogenic fungus Rhizoctonia solani AG1-IB isolate 7/3/14.</title>
        <authorList>
            <person name="Wibberg D.W."/>
            <person name="Jelonek L.J."/>
            <person name="Rupp O.R."/>
            <person name="Hennig M.H."/>
            <person name="Eikmeyer F.E."/>
            <person name="Goesmann A.G."/>
            <person name="Hartmann A.H."/>
            <person name="Borriss R.B."/>
            <person name="Grosch R.G."/>
            <person name="Puehler A.P."/>
            <person name="Schlueter A.S."/>
        </authorList>
    </citation>
    <scope>NUCLEOTIDE SEQUENCE [LARGE SCALE GENOMIC DNA]</scope>
    <source>
        <strain evidence="3">AG1-IB / isolate 7/3/14</strain>
    </source>
</reference>
<feature type="compositionally biased region" description="Low complexity" evidence="1">
    <location>
        <begin position="451"/>
        <end position="464"/>
    </location>
</feature>
<accession>M5BM96</accession>